<dbReference type="Proteomes" id="UP000325577">
    <property type="component" value="Linkage Group LG6"/>
</dbReference>
<evidence type="ECO:0000313" key="3">
    <source>
        <dbReference type="Proteomes" id="UP000325577"/>
    </source>
</evidence>
<keyword evidence="3" id="KW-1185">Reference proteome</keyword>
<accession>A0A5J4ZL72</accession>
<gene>
    <name evidence="2" type="ORF">F0562_013626</name>
</gene>
<proteinExistence type="predicted"/>
<name>A0A5J4ZL72_9ASTE</name>
<evidence type="ECO:0000313" key="2">
    <source>
        <dbReference type="EMBL" id="KAA8519370.1"/>
    </source>
</evidence>
<protein>
    <submittedName>
        <fullName evidence="2">Uncharacterized protein</fullName>
    </submittedName>
</protein>
<organism evidence="2 3">
    <name type="scientific">Nyssa sinensis</name>
    <dbReference type="NCBI Taxonomy" id="561372"/>
    <lineage>
        <taxon>Eukaryota</taxon>
        <taxon>Viridiplantae</taxon>
        <taxon>Streptophyta</taxon>
        <taxon>Embryophyta</taxon>
        <taxon>Tracheophyta</taxon>
        <taxon>Spermatophyta</taxon>
        <taxon>Magnoliopsida</taxon>
        <taxon>eudicotyledons</taxon>
        <taxon>Gunneridae</taxon>
        <taxon>Pentapetalae</taxon>
        <taxon>asterids</taxon>
        <taxon>Cornales</taxon>
        <taxon>Nyssaceae</taxon>
        <taxon>Nyssa</taxon>
    </lineage>
</organism>
<dbReference type="AlphaFoldDB" id="A0A5J4ZL72"/>
<sequence>MHEMEQYGMLLEEETEYGMPPDEETDFDDDDEALVCNYDDYEVTNFDFDEYYLLSRFEEKLSCLHPNSSHKLWVLWSPTDHSSCHIEIRGSSRGYGEVSVNSGKKQPGALGGRKIE</sequence>
<reference evidence="2 3" key="1">
    <citation type="submission" date="2019-09" db="EMBL/GenBank/DDBJ databases">
        <title>A chromosome-level genome assembly of the Chinese tupelo Nyssa sinensis.</title>
        <authorList>
            <person name="Yang X."/>
            <person name="Kang M."/>
            <person name="Yang Y."/>
            <person name="Xiong H."/>
            <person name="Wang M."/>
            <person name="Zhang Z."/>
            <person name="Wang Z."/>
            <person name="Wu H."/>
            <person name="Ma T."/>
            <person name="Liu J."/>
            <person name="Xi Z."/>
        </authorList>
    </citation>
    <scope>NUCLEOTIDE SEQUENCE [LARGE SCALE GENOMIC DNA]</scope>
    <source>
        <strain evidence="2">J267</strain>
        <tissue evidence="2">Leaf</tissue>
    </source>
</reference>
<dbReference type="EMBL" id="CM018049">
    <property type="protein sequence ID" value="KAA8519370.1"/>
    <property type="molecule type" value="Genomic_DNA"/>
</dbReference>
<feature type="region of interest" description="Disordered" evidence="1">
    <location>
        <begin position="93"/>
        <end position="116"/>
    </location>
</feature>
<feature type="compositionally biased region" description="Acidic residues" evidence="1">
    <location>
        <begin position="11"/>
        <end position="29"/>
    </location>
</feature>
<evidence type="ECO:0000256" key="1">
    <source>
        <dbReference type="SAM" id="MobiDB-lite"/>
    </source>
</evidence>
<feature type="region of interest" description="Disordered" evidence="1">
    <location>
        <begin position="1"/>
        <end position="29"/>
    </location>
</feature>